<reference evidence="3" key="1">
    <citation type="journal article" date="2019" name="Int. J. Syst. Evol. Microbiol.">
        <title>The Global Catalogue of Microorganisms (GCM) 10K type strain sequencing project: providing services to taxonomists for standard genome sequencing and annotation.</title>
        <authorList>
            <consortium name="The Broad Institute Genomics Platform"/>
            <consortium name="The Broad Institute Genome Sequencing Center for Infectious Disease"/>
            <person name="Wu L."/>
            <person name="Ma J."/>
        </authorList>
    </citation>
    <scope>NUCLEOTIDE SEQUENCE [LARGE SCALE GENOMIC DNA]</scope>
    <source>
        <strain evidence="3">JCM 16904</strain>
    </source>
</reference>
<protein>
    <submittedName>
        <fullName evidence="2">Phospholipase</fullName>
    </submittedName>
</protein>
<gene>
    <name evidence="2" type="ORF">GCM10022224_008660</name>
</gene>
<dbReference type="RefSeq" id="WP_344873187.1">
    <property type="nucleotide sequence ID" value="NZ_BAAAZP010000012.1"/>
</dbReference>
<comment type="caution">
    <text evidence="2">The sequence shown here is derived from an EMBL/GenBank/DDBJ whole genome shotgun (WGS) entry which is preliminary data.</text>
</comment>
<evidence type="ECO:0000256" key="1">
    <source>
        <dbReference type="SAM" id="SignalP"/>
    </source>
</evidence>
<dbReference type="Gene3D" id="1.20.90.10">
    <property type="entry name" value="Phospholipase A2 domain"/>
    <property type="match status" value="1"/>
</dbReference>
<feature type="chain" id="PRO_5046688726" evidence="1">
    <location>
        <begin position="24"/>
        <end position="167"/>
    </location>
</feature>
<dbReference type="Pfam" id="PF09056">
    <property type="entry name" value="Phospholip_A2_3"/>
    <property type="match status" value="1"/>
</dbReference>
<dbReference type="EMBL" id="BAAAZP010000012">
    <property type="protein sequence ID" value="GAA3648204.1"/>
    <property type="molecule type" value="Genomic_DNA"/>
</dbReference>
<dbReference type="Proteomes" id="UP001500902">
    <property type="component" value="Unassembled WGS sequence"/>
</dbReference>
<evidence type="ECO:0000313" key="2">
    <source>
        <dbReference type="EMBL" id="GAA3648204.1"/>
    </source>
</evidence>
<accession>A0ABP7B3K5</accession>
<dbReference type="InterPro" id="IPR036444">
    <property type="entry name" value="PLipase_A2_dom_sf"/>
</dbReference>
<sequence length="167" mass="18208">MVGRTLAALPLVAVLTCPAAASAEAAQASTVTLEQKLAALDALTQPTEPSAAAWHDAWDSRASWGAYGFDWSSDLCSGSPDRPLGFDFRPACRRHDFGYRNYKALGRFPANKEHVDSAFLFDMRQVCVEYAGARKTACDRLAWSYYQAVRRLGGLVGRDSEDARGSL</sequence>
<dbReference type="SUPFAM" id="SSF48619">
    <property type="entry name" value="Phospholipase A2, PLA2"/>
    <property type="match status" value="1"/>
</dbReference>
<keyword evidence="3" id="KW-1185">Reference proteome</keyword>
<proteinExistence type="predicted"/>
<evidence type="ECO:0000313" key="3">
    <source>
        <dbReference type="Proteomes" id="UP001500902"/>
    </source>
</evidence>
<keyword evidence="1" id="KW-0732">Signal</keyword>
<feature type="signal peptide" evidence="1">
    <location>
        <begin position="1"/>
        <end position="23"/>
    </location>
</feature>
<dbReference type="InterPro" id="IPR015141">
    <property type="entry name" value="PLipase_A2_prok/fun"/>
</dbReference>
<organism evidence="2 3">
    <name type="scientific">Nonomuraea antimicrobica</name>
    <dbReference type="NCBI Taxonomy" id="561173"/>
    <lineage>
        <taxon>Bacteria</taxon>
        <taxon>Bacillati</taxon>
        <taxon>Actinomycetota</taxon>
        <taxon>Actinomycetes</taxon>
        <taxon>Streptosporangiales</taxon>
        <taxon>Streptosporangiaceae</taxon>
        <taxon>Nonomuraea</taxon>
    </lineage>
</organism>
<name>A0ABP7B3K5_9ACTN</name>